<sequence>MDAIVAWQPQLAVPYNQWYCDRDPCGTHSTSSYLWLDRPVTSSARDEVLALQMSDQLRRADAECILGR</sequence>
<comment type="caution">
    <text evidence="1">The sequence shown here is derived from an EMBL/GenBank/DDBJ whole genome shotgun (WGS) entry which is preliminary data.</text>
</comment>
<accession>A0AA87Z9L3</accession>
<dbReference type="Proteomes" id="UP001187192">
    <property type="component" value="Unassembled WGS sequence"/>
</dbReference>
<proteinExistence type="predicted"/>
<reference evidence="1" key="1">
    <citation type="submission" date="2023-07" db="EMBL/GenBank/DDBJ databases">
        <title>draft genome sequence of fig (Ficus carica).</title>
        <authorList>
            <person name="Takahashi T."/>
            <person name="Nishimura K."/>
        </authorList>
    </citation>
    <scope>NUCLEOTIDE SEQUENCE</scope>
</reference>
<evidence type="ECO:0000313" key="1">
    <source>
        <dbReference type="EMBL" id="GMN23836.1"/>
    </source>
</evidence>
<dbReference type="AlphaFoldDB" id="A0AA87Z9L3"/>
<organism evidence="1 2">
    <name type="scientific">Ficus carica</name>
    <name type="common">Common fig</name>
    <dbReference type="NCBI Taxonomy" id="3494"/>
    <lineage>
        <taxon>Eukaryota</taxon>
        <taxon>Viridiplantae</taxon>
        <taxon>Streptophyta</taxon>
        <taxon>Embryophyta</taxon>
        <taxon>Tracheophyta</taxon>
        <taxon>Spermatophyta</taxon>
        <taxon>Magnoliopsida</taxon>
        <taxon>eudicotyledons</taxon>
        <taxon>Gunneridae</taxon>
        <taxon>Pentapetalae</taxon>
        <taxon>rosids</taxon>
        <taxon>fabids</taxon>
        <taxon>Rosales</taxon>
        <taxon>Moraceae</taxon>
        <taxon>Ficeae</taxon>
        <taxon>Ficus</taxon>
    </lineage>
</organism>
<evidence type="ECO:0000313" key="2">
    <source>
        <dbReference type="Proteomes" id="UP001187192"/>
    </source>
</evidence>
<protein>
    <submittedName>
        <fullName evidence="1">Uncharacterized protein</fullName>
    </submittedName>
</protein>
<keyword evidence="2" id="KW-1185">Reference proteome</keyword>
<name>A0AA87Z9L3_FICCA</name>
<dbReference type="EMBL" id="BTGU01001474">
    <property type="protein sequence ID" value="GMN23836.1"/>
    <property type="molecule type" value="Genomic_DNA"/>
</dbReference>
<gene>
    <name evidence="1" type="ORF">TIFTF001_040503</name>
</gene>